<evidence type="ECO:0000256" key="6">
    <source>
        <dbReference type="ARBA" id="ARBA00022918"/>
    </source>
</evidence>
<dbReference type="Pfam" id="PF17921">
    <property type="entry name" value="Integrase_H2C2"/>
    <property type="match status" value="1"/>
</dbReference>
<dbReference type="InterPro" id="IPR000477">
    <property type="entry name" value="RT_dom"/>
</dbReference>
<dbReference type="InterPro" id="IPR041373">
    <property type="entry name" value="RT_RNaseH"/>
</dbReference>
<evidence type="ECO:0000259" key="7">
    <source>
        <dbReference type="PROSITE" id="PS50994"/>
    </source>
</evidence>
<dbReference type="Pfam" id="PF03732">
    <property type="entry name" value="Retrotrans_gag"/>
    <property type="match status" value="1"/>
</dbReference>
<dbReference type="InterPro" id="IPR012337">
    <property type="entry name" value="RNaseH-like_sf"/>
</dbReference>
<evidence type="ECO:0000256" key="5">
    <source>
        <dbReference type="ARBA" id="ARBA00022801"/>
    </source>
</evidence>
<gene>
    <name evidence="8" type="ORF">FSB_LOCUS26534</name>
</gene>
<dbReference type="InterPro" id="IPR036397">
    <property type="entry name" value="RNaseH_sf"/>
</dbReference>
<evidence type="ECO:0000256" key="2">
    <source>
        <dbReference type="ARBA" id="ARBA00022695"/>
    </source>
</evidence>
<dbReference type="Gene3D" id="3.30.70.270">
    <property type="match status" value="1"/>
</dbReference>
<keyword evidence="4" id="KW-0255">Endonuclease</keyword>
<keyword evidence="6" id="KW-0695">RNA-directed DNA polymerase</keyword>
<dbReference type="Gene3D" id="3.10.10.10">
    <property type="entry name" value="HIV Type 1 Reverse Transcriptase, subunit A, domain 1"/>
    <property type="match status" value="2"/>
</dbReference>
<dbReference type="CDD" id="cd09274">
    <property type="entry name" value="RNase_HI_RT_Ty3"/>
    <property type="match status" value="1"/>
</dbReference>
<dbReference type="PANTHER" id="PTHR35046">
    <property type="entry name" value="ZINC KNUCKLE (CCHC-TYPE) FAMILY PROTEIN"/>
    <property type="match status" value="1"/>
</dbReference>
<sequence>MEPTLADVVQPIQDLTIHVNTSLVALSTRIDTLETTVQRIREGDELYGRGHNHGRDHNFRGNGLRLGHHNLDDRDIPDHDEKLMGRVKIEAPTFDGRLNPKVFSDWMREMDHFFEWYDFSEEKRARFAKMKLIARAKLHWESVENHLRKTHQLPITGWQEMKAKLSEKYLHVSYLGNLLDQWHNLRQGTRSITDYIELFEEHRIRCDVVEDESVTLSKFRRGLSEDLRRELIVRDITALDQAYNFVQNYELVIKPQIWRRIDTRPMSTPSHASKPLGDTPGHIAAQCANKTLIMETIEQEDDLKEEVYEPNLDDIVDIDNEGNEDPNRLVCICALPLYDALLEDRDDRIKLNPVQPKSIGANKNKDMTKPRSVNIISPKAFEKTANQESIMFAIVAKEVTLDTNEEPKEEVRSVLQEFQDVFLDDLPNQLPPMRDIQHAIDLIPGAPLPNLPHYRMSPTEHDELAKQVNELLHMGFVRESLSPCAIPALLTPKKDGSWRMCVDSRAINKITVKYRFPIPRICLGDEWKTAFKTKDGLYEWMVMPFGLSNAPSTFMRVMTQVLRPFMGKFLVVYFDDILIYSKSKEHHMDHLKQVCVTLRTENLYANLKKCSFFTDNVHFLGFVVSSKGVTADPQKFQAIVEWPTPTNIHEVRSKFKWTNAANRAFQIIKQKMTEAPVMRLPDFSKVFEVECDASGVGIGGVLSQERHPIGYFSEKLNETKQKYTTYDKEFYAVVQALRHWSHYLLHREFVIYSDHDALRHFNSQKKVNFRHASWVEYLQRYSFVLRHKSGVENKVADAFSCRVTLLSMVSTKVIGFEKLQDEYKSCPDFEEVYHALSAEHRDFLVWEVHARGLSGHFGRDKTIEEVERQFYWPSLKRDVAKIIDQCRKCQLAKHRKQNTGLYTPLPVPNCPWEDISMDFVLGLPRILRKHDSIFVVVDRFSKMAHFIPCSKTSNASKVSNLVFAEIVKLYGLPKTIVSDRDVRFMSYFWKTLWHLLGTKLKFSAAYHPQTDGQTEVVNRSLGNLMRCLVGENGQTWDTILPIAQFLYNNSVNRSIGMSPFEVVHGYKPRRPLDLLPMSPHARVFESAADSRRRHLEFDVRDYVMIRIRPERFPFGAVKKLQARSAGPFKVLKRIGSNAYIIDIPSTYGISSTFNIEDLVFFKGPIVVPSNPFEEPSPDHIDNPIIDPTPPPICPQAHKESIDFILDEQATSSVPSSCPPTPRIYSRRRRRSAHPMTLWLDDGGSLGIT</sequence>
<dbReference type="Pfam" id="PF17917">
    <property type="entry name" value="RT_RNaseH"/>
    <property type="match status" value="1"/>
</dbReference>
<dbReference type="CDD" id="cd01647">
    <property type="entry name" value="RT_LTR"/>
    <property type="match status" value="1"/>
</dbReference>
<keyword evidence="1" id="KW-0808">Transferase</keyword>
<name>A0A2N9GGD4_FAGSY</name>
<keyword evidence="3" id="KW-0540">Nuclease</keyword>
<accession>A0A2N9GGD4</accession>
<dbReference type="Gene3D" id="3.10.20.370">
    <property type="match status" value="1"/>
</dbReference>
<protein>
    <recommendedName>
        <fullName evidence="7">Integrase catalytic domain-containing protein</fullName>
    </recommendedName>
</protein>
<keyword evidence="5" id="KW-0378">Hydrolase</keyword>
<dbReference type="GO" id="GO:0016787">
    <property type="term" value="F:hydrolase activity"/>
    <property type="evidence" value="ECO:0007669"/>
    <property type="project" value="UniProtKB-KW"/>
</dbReference>
<dbReference type="InterPro" id="IPR005162">
    <property type="entry name" value="Retrotrans_gag_dom"/>
</dbReference>
<dbReference type="PANTHER" id="PTHR35046:SF9">
    <property type="entry name" value="RNA-DIRECTED DNA POLYMERASE"/>
    <property type="match status" value="1"/>
</dbReference>
<evidence type="ECO:0000313" key="8">
    <source>
        <dbReference type="EMBL" id="SPC98652.1"/>
    </source>
</evidence>
<organism evidence="8">
    <name type="scientific">Fagus sylvatica</name>
    <name type="common">Beechnut</name>
    <dbReference type="NCBI Taxonomy" id="28930"/>
    <lineage>
        <taxon>Eukaryota</taxon>
        <taxon>Viridiplantae</taxon>
        <taxon>Streptophyta</taxon>
        <taxon>Embryophyta</taxon>
        <taxon>Tracheophyta</taxon>
        <taxon>Spermatophyta</taxon>
        <taxon>Magnoliopsida</taxon>
        <taxon>eudicotyledons</taxon>
        <taxon>Gunneridae</taxon>
        <taxon>Pentapetalae</taxon>
        <taxon>rosids</taxon>
        <taxon>fabids</taxon>
        <taxon>Fagales</taxon>
        <taxon>Fagaceae</taxon>
        <taxon>Fagus</taxon>
    </lineage>
</organism>
<proteinExistence type="predicted"/>
<evidence type="ECO:0000256" key="4">
    <source>
        <dbReference type="ARBA" id="ARBA00022759"/>
    </source>
</evidence>
<dbReference type="SUPFAM" id="SSF53098">
    <property type="entry name" value="Ribonuclease H-like"/>
    <property type="match status" value="1"/>
</dbReference>
<dbReference type="FunFam" id="3.30.420.10:FF:000032">
    <property type="entry name" value="Retrovirus-related Pol polyprotein from transposon 297-like Protein"/>
    <property type="match status" value="1"/>
</dbReference>
<dbReference type="EMBL" id="OIVN01001890">
    <property type="protein sequence ID" value="SPC98652.1"/>
    <property type="molecule type" value="Genomic_DNA"/>
</dbReference>
<dbReference type="Gene3D" id="1.10.340.70">
    <property type="match status" value="1"/>
</dbReference>
<dbReference type="AlphaFoldDB" id="A0A2N9GGD4"/>
<dbReference type="GO" id="GO:0003676">
    <property type="term" value="F:nucleic acid binding"/>
    <property type="evidence" value="ECO:0007669"/>
    <property type="project" value="InterPro"/>
</dbReference>
<dbReference type="InterPro" id="IPR001584">
    <property type="entry name" value="Integrase_cat-core"/>
</dbReference>
<dbReference type="GO" id="GO:0004519">
    <property type="term" value="F:endonuclease activity"/>
    <property type="evidence" value="ECO:0007669"/>
    <property type="project" value="UniProtKB-KW"/>
</dbReference>
<dbReference type="GO" id="GO:0015074">
    <property type="term" value="P:DNA integration"/>
    <property type="evidence" value="ECO:0007669"/>
    <property type="project" value="InterPro"/>
</dbReference>
<reference evidence="8" key="1">
    <citation type="submission" date="2018-02" db="EMBL/GenBank/DDBJ databases">
        <authorList>
            <person name="Cohen D.B."/>
            <person name="Kent A.D."/>
        </authorList>
    </citation>
    <scope>NUCLEOTIDE SEQUENCE</scope>
</reference>
<dbReference type="FunFam" id="3.10.20.370:FF:000001">
    <property type="entry name" value="Retrovirus-related Pol polyprotein from transposon 17.6-like protein"/>
    <property type="match status" value="1"/>
</dbReference>
<dbReference type="GO" id="GO:0003964">
    <property type="term" value="F:RNA-directed DNA polymerase activity"/>
    <property type="evidence" value="ECO:0007669"/>
    <property type="project" value="UniProtKB-KW"/>
</dbReference>
<dbReference type="Gene3D" id="3.30.420.10">
    <property type="entry name" value="Ribonuclease H-like superfamily/Ribonuclease H"/>
    <property type="match status" value="1"/>
</dbReference>
<keyword evidence="2" id="KW-0548">Nucleotidyltransferase</keyword>
<dbReference type="InterPro" id="IPR056924">
    <property type="entry name" value="SH3_Tf2-1"/>
</dbReference>
<dbReference type="FunFam" id="3.30.70.270:FF:000003">
    <property type="entry name" value="Transposon Ty3-G Gag-Pol polyprotein"/>
    <property type="match status" value="1"/>
</dbReference>
<dbReference type="InterPro" id="IPR043502">
    <property type="entry name" value="DNA/RNA_pol_sf"/>
</dbReference>
<dbReference type="Pfam" id="PF00078">
    <property type="entry name" value="RVT_1"/>
    <property type="match status" value="1"/>
</dbReference>
<dbReference type="PROSITE" id="PS50994">
    <property type="entry name" value="INTEGRASE"/>
    <property type="match status" value="1"/>
</dbReference>
<dbReference type="SUPFAM" id="SSF56672">
    <property type="entry name" value="DNA/RNA polymerases"/>
    <property type="match status" value="1"/>
</dbReference>
<dbReference type="Pfam" id="PF24626">
    <property type="entry name" value="SH3_Tf2-1"/>
    <property type="match status" value="1"/>
</dbReference>
<evidence type="ECO:0000256" key="1">
    <source>
        <dbReference type="ARBA" id="ARBA00022679"/>
    </source>
</evidence>
<dbReference type="InterPro" id="IPR043128">
    <property type="entry name" value="Rev_trsase/Diguanyl_cyclase"/>
</dbReference>
<feature type="domain" description="Integrase catalytic" evidence="7">
    <location>
        <begin position="907"/>
        <end position="1067"/>
    </location>
</feature>
<evidence type="ECO:0000256" key="3">
    <source>
        <dbReference type="ARBA" id="ARBA00022722"/>
    </source>
</evidence>
<dbReference type="InterPro" id="IPR041588">
    <property type="entry name" value="Integrase_H2C2"/>
</dbReference>